<dbReference type="Proteomes" id="UP000276029">
    <property type="component" value="Unassembled WGS sequence"/>
</dbReference>
<evidence type="ECO:0000313" key="5">
    <source>
        <dbReference type="EMBL" id="BBE32827.1"/>
    </source>
</evidence>
<evidence type="ECO:0000259" key="4">
    <source>
        <dbReference type="PROSITE" id="PS50977"/>
    </source>
</evidence>
<evidence type="ECO:0000313" key="6">
    <source>
        <dbReference type="EMBL" id="RKS89071.1"/>
    </source>
</evidence>
<dbReference type="EMBL" id="RBWX01000008">
    <property type="protein sequence ID" value="RKS89071.1"/>
    <property type="molecule type" value="Genomic_DNA"/>
</dbReference>
<dbReference type="GO" id="GO:0003677">
    <property type="term" value="F:DNA binding"/>
    <property type="evidence" value="ECO:0007669"/>
    <property type="project" value="UniProtKB-UniRule"/>
</dbReference>
<dbReference type="InterPro" id="IPR001647">
    <property type="entry name" value="HTH_TetR"/>
</dbReference>
<dbReference type="InterPro" id="IPR009057">
    <property type="entry name" value="Homeodomain-like_sf"/>
</dbReference>
<sequence>MNDRINESQPITLTPEPRRYTQARGRARREALLQAARELLQEREIDDITLPMVSEAAGIPSSSTYHFFPDLRELLKELARTISNEMASGEPTINADASWQTIIGTYLSASADYFNADASARQLILGPRTTPDIRQAGCHDDFRFGVQLHAALSERFHLPPLAEPVAIFYRAIVIADAFFALSVLEDGMITHHMLDEAVRGATAYLGNYLPPVLQSKQSH</sequence>
<reference evidence="6 8" key="2">
    <citation type="submission" date="2018-10" db="EMBL/GenBank/DDBJ databases">
        <title>Genomic Encyclopedia of Type Strains, Phase IV (KMG-IV): sequencing the most valuable type-strain genomes for metagenomic binning, comparative biology and taxonomic classification.</title>
        <authorList>
            <person name="Goeker M."/>
        </authorList>
    </citation>
    <scope>NUCLEOTIDE SEQUENCE [LARGE SCALE GENOMIC DNA]</scope>
    <source>
        <strain evidence="6 8">DSM 19791</strain>
    </source>
</reference>
<accession>A0AAD1D2U5</accession>
<gene>
    <name evidence="5" type="primary">aguR_2</name>
    <name evidence="6" type="ORF">DFR51_2284</name>
    <name evidence="5" type="ORF">SmB9_04850</name>
</gene>
<evidence type="ECO:0000256" key="3">
    <source>
        <dbReference type="SAM" id="MobiDB-lite"/>
    </source>
</evidence>
<evidence type="ECO:0000313" key="7">
    <source>
        <dbReference type="Proteomes" id="UP000275727"/>
    </source>
</evidence>
<evidence type="ECO:0000256" key="2">
    <source>
        <dbReference type="PROSITE-ProRule" id="PRU00335"/>
    </source>
</evidence>
<evidence type="ECO:0000256" key="1">
    <source>
        <dbReference type="ARBA" id="ARBA00023125"/>
    </source>
</evidence>
<dbReference type="Gene3D" id="1.10.357.10">
    <property type="entry name" value="Tetracycline Repressor, domain 2"/>
    <property type="match status" value="1"/>
</dbReference>
<protein>
    <submittedName>
        <fullName evidence="6">TetR family transcriptional regulator</fullName>
    </submittedName>
    <submittedName>
        <fullName evidence="5">Transcriptional regulator AguR</fullName>
    </submittedName>
</protein>
<dbReference type="KEGG" id="smic:SmB9_04850"/>
<name>A0AAD1D2U5_SPHMI</name>
<dbReference type="PRINTS" id="PR00455">
    <property type="entry name" value="HTHTETR"/>
</dbReference>
<dbReference type="Proteomes" id="UP000275727">
    <property type="component" value="Chromosome"/>
</dbReference>
<feature type="domain" description="HTH tetR-type" evidence="4">
    <location>
        <begin position="26"/>
        <end position="86"/>
    </location>
</feature>
<keyword evidence="8" id="KW-1185">Reference proteome</keyword>
<organism evidence="5 7">
    <name type="scientific">Sphingosinicella microcystinivorans</name>
    <dbReference type="NCBI Taxonomy" id="335406"/>
    <lineage>
        <taxon>Bacteria</taxon>
        <taxon>Pseudomonadati</taxon>
        <taxon>Pseudomonadota</taxon>
        <taxon>Alphaproteobacteria</taxon>
        <taxon>Sphingomonadales</taxon>
        <taxon>Sphingosinicellaceae</taxon>
        <taxon>Sphingosinicella</taxon>
    </lineage>
</organism>
<dbReference type="Pfam" id="PF00440">
    <property type="entry name" value="TetR_N"/>
    <property type="match status" value="1"/>
</dbReference>
<dbReference type="EMBL" id="AP018711">
    <property type="protein sequence ID" value="BBE32827.1"/>
    <property type="molecule type" value="Genomic_DNA"/>
</dbReference>
<proteinExistence type="predicted"/>
<evidence type="ECO:0000313" key="8">
    <source>
        <dbReference type="Proteomes" id="UP000276029"/>
    </source>
</evidence>
<feature type="DNA-binding region" description="H-T-H motif" evidence="2">
    <location>
        <begin position="49"/>
        <end position="68"/>
    </location>
</feature>
<feature type="region of interest" description="Disordered" evidence="3">
    <location>
        <begin position="1"/>
        <end position="25"/>
    </location>
</feature>
<dbReference type="PROSITE" id="PS50977">
    <property type="entry name" value="HTH_TETR_2"/>
    <property type="match status" value="1"/>
</dbReference>
<keyword evidence="1 2" id="KW-0238">DNA-binding</keyword>
<dbReference type="SUPFAM" id="SSF46689">
    <property type="entry name" value="Homeodomain-like"/>
    <property type="match status" value="1"/>
</dbReference>
<dbReference type="RefSeq" id="WP_243445510.1">
    <property type="nucleotide sequence ID" value="NZ_AP018711.1"/>
</dbReference>
<dbReference type="AlphaFoldDB" id="A0AAD1D2U5"/>
<reference evidence="5 7" key="1">
    <citation type="submission" date="2018-06" db="EMBL/GenBank/DDBJ databases">
        <title>Complete Genome Sequence of the Microcystin-Degrading Bacterium Sphingosinicella microcystinivorans Strain B-9.</title>
        <authorList>
            <person name="Jin H."/>
            <person name="Nishizawa T."/>
            <person name="Guo Y."/>
            <person name="Nishizawa A."/>
            <person name="Park H."/>
            <person name="Kato H."/>
            <person name="Tsuji K."/>
            <person name="Harada K."/>
        </authorList>
    </citation>
    <scope>NUCLEOTIDE SEQUENCE [LARGE SCALE GENOMIC DNA]</scope>
    <source>
        <strain evidence="5 7">B9</strain>
    </source>
</reference>